<evidence type="ECO:0008006" key="4">
    <source>
        <dbReference type="Google" id="ProtNLM"/>
    </source>
</evidence>
<dbReference type="STRING" id="1293439.WH87_12060"/>
<reference evidence="2 3" key="1">
    <citation type="submission" date="2015-03" db="EMBL/GenBank/DDBJ databases">
        <authorList>
            <person name="Lepp D."/>
            <person name="Hassan Y.I."/>
            <person name="Li X.-Z."/>
            <person name="Zhou T."/>
        </authorList>
    </citation>
    <scope>NUCLEOTIDE SEQUENCE [LARGE SCALE GENOMIC DNA]</scope>
    <source>
        <strain evidence="2 3">E84</strain>
    </source>
</reference>
<dbReference type="PANTHER" id="PTHR42760">
    <property type="entry name" value="SHORT-CHAIN DEHYDROGENASES/REDUCTASES FAMILY MEMBER"/>
    <property type="match status" value="1"/>
</dbReference>
<dbReference type="SUPFAM" id="SSF51735">
    <property type="entry name" value="NAD(P)-binding Rossmann-fold domains"/>
    <property type="match status" value="1"/>
</dbReference>
<organism evidence="2 3">
    <name type="scientific">Devosia epidermidihirudinis</name>
    <dbReference type="NCBI Taxonomy" id="1293439"/>
    <lineage>
        <taxon>Bacteria</taxon>
        <taxon>Pseudomonadati</taxon>
        <taxon>Pseudomonadota</taxon>
        <taxon>Alphaproteobacteria</taxon>
        <taxon>Hyphomicrobiales</taxon>
        <taxon>Devosiaceae</taxon>
        <taxon>Devosia</taxon>
    </lineage>
</organism>
<keyword evidence="3" id="KW-1185">Reference proteome</keyword>
<dbReference type="Pfam" id="PF13561">
    <property type="entry name" value="adh_short_C2"/>
    <property type="match status" value="1"/>
</dbReference>
<sequence>MDRQNHRHHCSLRGQTVFELTGKTVLVAGGAGFLGTPVCEAVVRLGGRVFIADINEERLEQSLATVRAIAGADKADGARLDIGDEASISATVAACTKAFGVYDGLVNATFGSTGKRFDDLTAEDFDRTNRLNLTGSFLLARQSAAQMSGPGSIVMYASMYGVVAPNPANYPEGMAPNPIEYGAGKAGMIQMVRYMAGHFGPRGIRVNAVAPGPYPHAATVAGSDEFSNNLRRATMLGRLGEAHETAGPVAFLLSDAASYITGHVLNVDGGWTAW</sequence>
<dbReference type="AlphaFoldDB" id="A0A0F5Q8L9"/>
<gene>
    <name evidence="2" type="ORF">WH87_12060</name>
</gene>
<dbReference type="GO" id="GO:0016616">
    <property type="term" value="F:oxidoreductase activity, acting on the CH-OH group of donors, NAD or NADP as acceptor"/>
    <property type="evidence" value="ECO:0007669"/>
    <property type="project" value="TreeGrafter"/>
</dbReference>
<name>A0A0F5Q8L9_9HYPH</name>
<evidence type="ECO:0000313" key="2">
    <source>
        <dbReference type="EMBL" id="KKC37285.1"/>
    </source>
</evidence>
<comment type="similarity">
    <text evidence="1">Belongs to the short-chain dehydrogenases/reductases (SDR) family.</text>
</comment>
<dbReference type="Proteomes" id="UP000033411">
    <property type="component" value="Unassembled WGS sequence"/>
</dbReference>
<dbReference type="Gene3D" id="3.40.50.720">
    <property type="entry name" value="NAD(P)-binding Rossmann-like Domain"/>
    <property type="match status" value="1"/>
</dbReference>
<dbReference type="InterPro" id="IPR036291">
    <property type="entry name" value="NAD(P)-bd_dom_sf"/>
</dbReference>
<protein>
    <recommendedName>
        <fullName evidence="4">Gluconate 5-dehydrogenase</fullName>
    </recommendedName>
</protein>
<dbReference type="InterPro" id="IPR002347">
    <property type="entry name" value="SDR_fam"/>
</dbReference>
<evidence type="ECO:0000256" key="1">
    <source>
        <dbReference type="ARBA" id="ARBA00006484"/>
    </source>
</evidence>
<dbReference type="EMBL" id="LANJ01000019">
    <property type="protein sequence ID" value="KKC37285.1"/>
    <property type="molecule type" value="Genomic_DNA"/>
</dbReference>
<dbReference type="PATRIC" id="fig|1293439.3.peg.2012"/>
<accession>A0A0F5Q8L9</accession>
<evidence type="ECO:0000313" key="3">
    <source>
        <dbReference type="Proteomes" id="UP000033411"/>
    </source>
</evidence>
<dbReference type="PRINTS" id="PR00081">
    <property type="entry name" value="GDHRDH"/>
</dbReference>
<proteinExistence type="inferred from homology"/>
<comment type="caution">
    <text evidence="2">The sequence shown here is derived from an EMBL/GenBank/DDBJ whole genome shotgun (WGS) entry which is preliminary data.</text>
</comment>